<feature type="domain" description="DNA methylase adenine-specific" evidence="5">
    <location>
        <begin position="289"/>
        <end position="351"/>
    </location>
</feature>
<name>A0A679IWM7_9HYPH</name>
<dbReference type="InterPro" id="IPR003356">
    <property type="entry name" value="DNA_methylase_A-5"/>
</dbReference>
<evidence type="ECO:0000259" key="5">
    <source>
        <dbReference type="Pfam" id="PF02384"/>
    </source>
</evidence>
<dbReference type="REBASE" id="371044">
    <property type="entry name" value="Mbu11ORF813P"/>
</dbReference>
<dbReference type="Pfam" id="PF02384">
    <property type="entry name" value="N6_Mtase"/>
    <property type="match status" value="1"/>
</dbReference>
<protein>
    <recommendedName>
        <fullName evidence="5">DNA methylase adenine-specific domain-containing protein</fullName>
    </recommendedName>
</protein>
<dbReference type="GO" id="GO:0003677">
    <property type="term" value="F:DNA binding"/>
    <property type="evidence" value="ECO:0007669"/>
    <property type="project" value="InterPro"/>
</dbReference>
<keyword evidence="4" id="KW-0680">Restriction system</keyword>
<dbReference type="GO" id="GO:0009007">
    <property type="term" value="F:site-specific DNA-methyltransferase (adenine-specific) activity"/>
    <property type="evidence" value="ECO:0007669"/>
    <property type="project" value="UniProtKB-EC"/>
</dbReference>
<evidence type="ECO:0000313" key="6">
    <source>
        <dbReference type="EMBL" id="CAA2100720.1"/>
    </source>
</evidence>
<dbReference type="GO" id="GO:0008170">
    <property type="term" value="F:N-methyltransferase activity"/>
    <property type="evidence" value="ECO:0007669"/>
    <property type="project" value="InterPro"/>
</dbReference>
<evidence type="ECO:0000256" key="4">
    <source>
        <dbReference type="ARBA" id="ARBA00022747"/>
    </source>
</evidence>
<proteinExistence type="inferred from homology"/>
<dbReference type="SUPFAM" id="SSF53335">
    <property type="entry name" value="S-adenosyl-L-methionine-dependent methyltransferases"/>
    <property type="match status" value="1"/>
</dbReference>
<reference evidence="6" key="1">
    <citation type="submission" date="2019-12" db="EMBL/GenBank/DDBJ databases">
        <authorList>
            <person name="Cremers G."/>
        </authorList>
    </citation>
    <scope>NUCLEOTIDE SEQUENCE</scope>
    <source>
        <strain evidence="6">Mbul1</strain>
    </source>
</reference>
<dbReference type="PANTHER" id="PTHR33841">
    <property type="entry name" value="DNA METHYLTRANSFERASE YEEA-RELATED"/>
    <property type="match status" value="1"/>
</dbReference>
<dbReference type="Gene3D" id="3.40.50.150">
    <property type="entry name" value="Vaccinia Virus protein VP39"/>
    <property type="match status" value="1"/>
</dbReference>
<dbReference type="PRINTS" id="PR00507">
    <property type="entry name" value="N12N6MTFRASE"/>
</dbReference>
<dbReference type="InterPro" id="IPR029063">
    <property type="entry name" value="SAM-dependent_MTases_sf"/>
</dbReference>
<comment type="similarity">
    <text evidence="1">Belongs to the N(4)/N(6)-methyltransferase family.</text>
</comment>
<dbReference type="AlphaFoldDB" id="A0A679IWM7"/>
<accession>A0A679IWM7</accession>
<dbReference type="EMBL" id="LR743504">
    <property type="protein sequence ID" value="CAA2100720.1"/>
    <property type="molecule type" value="Genomic_DNA"/>
</dbReference>
<evidence type="ECO:0000256" key="3">
    <source>
        <dbReference type="ARBA" id="ARBA00022679"/>
    </source>
</evidence>
<sequence>MSIDGDSLSAIVAELSIRPGHEKVRALLYRLLTEALGAKSEQIFFERKIPEVRGRLDALLGRTIIEIKSDLRREARDAEAQLTRYLPEREGATGQRYVGLATDGASFTAYEMRDGALVRLTEYEVKPADARGLTAWLEGVIAVLDWLPADAAGITNELGRQSAAFARTLGLLAKAWEALAADPEAVLKRQLWSRHLGFVYGKAIDDDTLWLQHTYLVILAKAIAAGTMGATGRSPEDLLSGRAFHEAGVHGAVETDFFGWVIQAPGGEAIVASLAAHAARFDLGSVDVDLLKVLYESLIDPAQRHDLGEYYTPDWLARKVVRRALDRPAEQTCLDPACGSGSFLFHAVRLKREALIAAGVPLAEIASRCCASVTGLDVHPVAVIFARVTYLLALGDALPGRGGDISLPVYLGDALQWNVKRDAFESDLVVEVPRDPREGRKGAPTLRFPLGLCADPPLFDRVVTAMHDASEAGRTADAFARGLTGLGVAAEQHATLVTTFTIYDRLRRAGRDHVWGFFARNLSRPVALSDGARVDVVIGNPPWLSYRYMAPALQALFRDTARRLGIWVGPDEARLVTQTDLSGLFFARAAELYVRPPEGDRPGGRVAMVLPLAALSRGQFRAFRTGDWTEVRVAFSDAWVLDNQAVSPLFRVPTCVLFADVTGGEARPTPMRVTAFAGRLPFKDVPEEVADRCLRQDQADAPVPATFEAGSPYRPLFHQGATLVPRMLCLVDRVQSGRLGGNAAAPLLRSRRSPQEKIPWRDLPSQQGAVESGYVRPVYLGESIASFRVLNAFEGIVPVASDGNVLDAKQASDRGVNRLGAWMRQAEASWAQHSAGRMTLKQRWNFQRGLSAQFPVPPIRVVFAKAGLWPAACIIRDRRGIIDHKLYWADVPSEDEARFLVAILNSEAVRIRIAHLQSRGEQGARDFDKLMFTLPIPRFDPREAVHAGLAAEGAVAEEVAAAVALPVGASFQKARARVRDALREEGVSARIDALVETLLGPDPRLALPDDEVVPARDEEETVDA</sequence>
<dbReference type="InterPro" id="IPR002052">
    <property type="entry name" value="DNA_methylase_N6_adenine_CS"/>
</dbReference>
<dbReference type="GO" id="GO:0009307">
    <property type="term" value="P:DNA restriction-modification system"/>
    <property type="evidence" value="ECO:0007669"/>
    <property type="project" value="UniProtKB-KW"/>
</dbReference>
<dbReference type="PROSITE" id="PS00092">
    <property type="entry name" value="N6_MTASE"/>
    <property type="match status" value="1"/>
</dbReference>
<gene>
    <name evidence="6" type="ORF">MBUL_00813</name>
</gene>
<dbReference type="GO" id="GO:0032259">
    <property type="term" value="P:methylation"/>
    <property type="evidence" value="ECO:0007669"/>
    <property type="project" value="UniProtKB-KW"/>
</dbReference>
<dbReference type="PANTHER" id="PTHR33841:SF4">
    <property type="entry name" value="RESTRICTION MODIFICATION SYSTEM DNA SPECIFICITY DOMAIN"/>
    <property type="match status" value="1"/>
</dbReference>
<keyword evidence="3" id="KW-0808">Transferase</keyword>
<keyword evidence="2" id="KW-0489">Methyltransferase</keyword>
<evidence type="ECO:0000256" key="2">
    <source>
        <dbReference type="ARBA" id="ARBA00022603"/>
    </source>
</evidence>
<evidence type="ECO:0000256" key="1">
    <source>
        <dbReference type="ARBA" id="ARBA00006594"/>
    </source>
</evidence>
<dbReference type="InterPro" id="IPR050953">
    <property type="entry name" value="N4_N6_ade-DNA_methylase"/>
</dbReference>
<organism evidence="6">
    <name type="scientific">Methylobacterium bullatum</name>
    <dbReference type="NCBI Taxonomy" id="570505"/>
    <lineage>
        <taxon>Bacteria</taxon>
        <taxon>Pseudomonadati</taxon>
        <taxon>Pseudomonadota</taxon>
        <taxon>Alphaproteobacteria</taxon>
        <taxon>Hyphomicrobiales</taxon>
        <taxon>Methylobacteriaceae</taxon>
        <taxon>Methylobacterium</taxon>
    </lineage>
</organism>